<dbReference type="STRING" id="56107.Cylst_0343"/>
<evidence type="ECO:0000256" key="2">
    <source>
        <dbReference type="ARBA" id="ARBA00022692"/>
    </source>
</evidence>
<dbReference type="AlphaFoldDB" id="K9WR89"/>
<keyword evidence="7" id="KW-0436">Ligase</keyword>
<evidence type="ECO:0000259" key="6">
    <source>
        <dbReference type="Pfam" id="PF04932"/>
    </source>
</evidence>
<dbReference type="HOGENOM" id="CLU_054947_0_0_3"/>
<accession>K9WR89</accession>
<keyword evidence="2 5" id="KW-0812">Transmembrane</keyword>
<protein>
    <submittedName>
        <fullName evidence="7">O-Antigen ligase</fullName>
    </submittedName>
</protein>
<evidence type="ECO:0000256" key="4">
    <source>
        <dbReference type="ARBA" id="ARBA00023136"/>
    </source>
</evidence>
<feature type="transmembrane region" description="Helical" evidence="5">
    <location>
        <begin position="190"/>
        <end position="209"/>
    </location>
</feature>
<dbReference type="Proteomes" id="UP000010475">
    <property type="component" value="Chromosome"/>
</dbReference>
<feature type="transmembrane region" description="Helical" evidence="5">
    <location>
        <begin position="256"/>
        <end position="277"/>
    </location>
</feature>
<feature type="transmembrane region" description="Helical" evidence="5">
    <location>
        <begin position="20"/>
        <end position="42"/>
    </location>
</feature>
<feature type="domain" description="O-antigen ligase-related" evidence="6">
    <location>
        <begin position="220"/>
        <end position="354"/>
    </location>
</feature>
<comment type="subcellular location">
    <subcellularLocation>
        <location evidence="1">Membrane</location>
        <topology evidence="1">Multi-pass membrane protein</topology>
    </subcellularLocation>
</comment>
<evidence type="ECO:0000313" key="8">
    <source>
        <dbReference type="Proteomes" id="UP000010475"/>
    </source>
</evidence>
<dbReference type="KEGG" id="csg:Cylst_0343"/>
<evidence type="ECO:0000256" key="5">
    <source>
        <dbReference type="SAM" id="Phobius"/>
    </source>
</evidence>
<dbReference type="GO" id="GO:0016020">
    <property type="term" value="C:membrane"/>
    <property type="evidence" value="ECO:0007669"/>
    <property type="project" value="UniProtKB-SubCell"/>
</dbReference>
<dbReference type="GO" id="GO:0016874">
    <property type="term" value="F:ligase activity"/>
    <property type="evidence" value="ECO:0007669"/>
    <property type="project" value="UniProtKB-KW"/>
</dbReference>
<evidence type="ECO:0000256" key="1">
    <source>
        <dbReference type="ARBA" id="ARBA00004141"/>
    </source>
</evidence>
<keyword evidence="8" id="KW-1185">Reference proteome</keyword>
<keyword evidence="4 5" id="KW-0472">Membrane</keyword>
<proteinExistence type="predicted"/>
<gene>
    <name evidence="7" type="ORF">Cylst_0343</name>
</gene>
<dbReference type="EMBL" id="CP003642">
    <property type="protein sequence ID" value="AFZ22703.1"/>
    <property type="molecule type" value="Genomic_DNA"/>
</dbReference>
<evidence type="ECO:0000313" key="7">
    <source>
        <dbReference type="EMBL" id="AFZ22703.1"/>
    </source>
</evidence>
<feature type="transmembrane region" description="Helical" evidence="5">
    <location>
        <begin position="104"/>
        <end position="120"/>
    </location>
</feature>
<name>K9WR89_9NOST</name>
<dbReference type="RefSeq" id="WP_015205961.1">
    <property type="nucleotide sequence ID" value="NC_019757.1"/>
</dbReference>
<feature type="transmembrane region" description="Helical" evidence="5">
    <location>
        <begin position="127"/>
        <end position="148"/>
    </location>
</feature>
<keyword evidence="3 5" id="KW-1133">Transmembrane helix</keyword>
<feature type="transmembrane region" description="Helical" evidence="5">
    <location>
        <begin position="342"/>
        <end position="366"/>
    </location>
</feature>
<organism evidence="7 8">
    <name type="scientific">Cylindrospermum stagnale PCC 7417</name>
    <dbReference type="NCBI Taxonomy" id="56107"/>
    <lineage>
        <taxon>Bacteria</taxon>
        <taxon>Bacillati</taxon>
        <taxon>Cyanobacteriota</taxon>
        <taxon>Cyanophyceae</taxon>
        <taxon>Nostocales</taxon>
        <taxon>Nostocaceae</taxon>
        <taxon>Cylindrospermum</taxon>
    </lineage>
</organism>
<dbReference type="eggNOG" id="COG3307">
    <property type="taxonomic scope" value="Bacteria"/>
</dbReference>
<feature type="transmembrane region" description="Helical" evidence="5">
    <location>
        <begin position="63"/>
        <end position="84"/>
    </location>
</feature>
<dbReference type="InterPro" id="IPR007016">
    <property type="entry name" value="O-antigen_ligase-rel_domated"/>
</dbReference>
<reference evidence="7 8" key="1">
    <citation type="submission" date="2012-06" db="EMBL/GenBank/DDBJ databases">
        <title>Finished chromosome of genome of Cylindrospermum stagnale PCC 7417.</title>
        <authorList>
            <consortium name="US DOE Joint Genome Institute"/>
            <person name="Gugger M."/>
            <person name="Coursin T."/>
            <person name="Rippka R."/>
            <person name="Tandeau De Marsac N."/>
            <person name="Huntemann M."/>
            <person name="Wei C.-L."/>
            <person name="Han J."/>
            <person name="Detter J.C."/>
            <person name="Han C."/>
            <person name="Tapia R."/>
            <person name="Chen A."/>
            <person name="Kyrpides N."/>
            <person name="Mavromatis K."/>
            <person name="Markowitz V."/>
            <person name="Szeto E."/>
            <person name="Ivanova N."/>
            <person name="Pagani I."/>
            <person name="Pati A."/>
            <person name="Goodwin L."/>
            <person name="Nordberg H.P."/>
            <person name="Cantor M.N."/>
            <person name="Hua S.X."/>
            <person name="Woyke T."/>
            <person name="Kerfeld C.A."/>
        </authorList>
    </citation>
    <scope>NUCLEOTIDE SEQUENCE [LARGE SCALE GENOMIC DNA]</scope>
    <source>
        <strain evidence="7 8">PCC 7417</strain>
    </source>
</reference>
<dbReference type="PATRIC" id="fig|56107.3.peg.382"/>
<sequence>MKPQNFEEHIVWYSLISTYILYIAGLLYIANSTIAWVLFIYLCKKLWIQTQGISFEEKISIPWIVWLWIICMLIMAIGTYIGLVNFDYDIKDIIRGLLNWTRDWALLALFPLAGCCLNIRPHLIYRATCLLCLQSLFFIPISYAAYLLHLPSLVYSSPLERITQNGTIYYNVVLYFKEFDAGESFRLTLFAPWSPALALLGLIYFFFALQEENKIWRWIGLVSSILITYLTASRTAIISLPIIIVSIWFLSNFSRPYVHILSSIICFSSGIFSSFLVELTRQLQETFTTSRQGSSRVRDILARMALDRFKDAPVWGHGRSQPGFEATANMPIGSHHTWIGLLYVKGLIGFFAFLIPMVYSFIYLLLKAQKNTTSKVGLTFLLALISFTFTDNQEVLAYLYWPGLIIMGISFKEEKNAVIFK</sequence>
<evidence type="ECO:0000256" key="3">
    <source>
        <dbReference type="ARBA" id="ARBA00022989"/>
    </source>
</evidence>
<feature type="transmembrane region" description="Helical" evidence="5">
    <location>
        <begin position="221"/>
        <end position="250"/>
    </location>
</feature>
<dbReference type="OrthoDB" id="484624at2"/>
<dbReference type="Pfam" id="PF04932">
    <property type="entry name" value="Wzy_C"/>
    <property type="match status" value="1"/>
</dbReference>